<feature type="region of interest" description="Disordered" evidence="1">
    <location>
        <begin position="1"/>
        <end position="47"/>
    </location>
</feature>
<dbReference type="Proteomes" id="UP000001631">
    <property type="component" value="Unassembled WGS sequence"/>
</dbReference>
<dbReference type="RefSeq" id="XP_045286567.1">
    <property type="nucleotide sequence ID" value="XM_045432451.1"/>
</dbReference>
<protein>
    <submittedName>
        <fullName evidence="2">Uncharacterized protein</fullName>
    </submittedName>
</protein>
<name>C0NQX2_AJECG</name>
<reference evidence="2" key="1">
    <citation type="submission" date="2009-02" db="EMBL/GenBank/DDBJ databases">
        <title>The Genome Sequence of Ajellomyces capsulatus strain G186AR.</title>
        <authorList>
            <consortium name="The Broad Institute Genome Sequencing Platform"/>
            <person name="Champion M."/>
            <person name="Cuomo C."/>
            <person name="Ma L.-J."/>
            <person name="Henn M.R."/>
            <person name="Sil A."/>
            <person name="Goldman B."/>
            <person name="Young S.K."/>
            <person name="Kodira C.D."/>
            <person name="Zeng Q."/>
            <person name="Koehrsen M."/>
            <person name="Alvarado L."/>
            <person name="Berlin A."/>
            <person name="Borenstein D."/>
            <person name="Chen Z."/>
            <person name="Engels R."/>
            <person name="Freedman E."/>
            <person name="Gellesch M."/>
            <person name="Goldberg J."/>
            <person name="Griggs A."/>
            <person name="Gujja S."/>
            <person name="Heiman D."/>
            <person name="Hepburn T."/>
            <person name="Howarth C."/>
            <person name="Jen D."/>
            <person name="Larson L."/>
            <person name="Lewis B."/>
            <person name="Mehta T."/>
            <person name="Park D."/>
            <person name="Pearson M."/>
            <person name="Roberts A."/>
            <person name="Saif S."/>
            <person name="Shea T."/>
            <person name="Shenoy N."/>
            <person name="Sisk P."/>
            <person name="Stolte C."/>
            <person name="Sykes S."/>
            <person name="Walk T."/>
            <person name="White J."/>
            <person name="Yandava C."/>
            <person name="Klein B."/>
            <person name="McEwen J.G."/>
            <person name="Puccia R."/>
            <person name="Goldman G.H."/>
            <person name="Felipe M.S."/>
            <person name="Nino-Vega G."/>
            <person name="San-Blas G."/>
            <person name="Taylor J."/>
            <person name="Mendoza L."/>
            <person name="Galagan J."/>
            <person name="Nusbaum C."/>
            <person name="Birren B."/>
        </authorList>
    </citation>
    <scope>NUCLEOTIDE SEQUENCE</scope>
    <source>
        <strain evidence="2">G186AR</strain>
    </source>
</reference>
<dbReference type="AlphaFoldDB" id="C0NQX2"/>
<dbReference type="HOGENOM" id="CLU_1758289_0_0_1"/>
<accession>C0NQX2</accession>
<proteinExistence type="predicted"/>
<dbReference type="GeneID" id="69038418"/>
<sequence>MGEDTVPEAGERKKEAEDGEGGGGGEDDGGGGDGGGGDGAEGEDDGRWWWMARAAPSWLVCGGCVDQDTWLWLLVVVVVRAGGSKSPDAGRWTLDAGHWTLDTVEREREGLVTLARRRLRAALRRGVFPRTDSRGYTASVWASAAAAA</sequence>
<dbReference type="EMBL" id="GG663369">
    <property type="protein sequence ID" value="EEH06086.1"/>
    <property type="molecule type" value="Genomic_DNA"/>
</dbReference>
<feature type="compositionally biased region" description="Acidic residues" evidence="1">
    <location>
        <begin position="17"/>
        <end position="30"/>
    </location>
</feature>
<evidence type="ECO:0000256" key="1">
    <source>
        <dbReference type="SAM" id="MobiDB-lite"/>
    </source>
</evidence>
<dbReference type="InParanoid" id="C0NQX2"/>
<organism evidence="2 3">
    <name type="scientific">Ajellomyces capsulatus (strain G186AR / H82 / ATCC MYA-2454 / RMSCC 2432)</name>
    <name type="common">Darling's disease fungus</name>
    <name type="synonym">Histoplasma capsulatum</name>
    <dbReference type="NCBI Taxonomy" id="447093"/>
    <lineage>
        <taxon>Eukaryota</taxon>
        <taxon>Fungi</taxon>
        <taxon>Dikarya</taxon>
        <taxon>Ascomycota</taxon>
        <taxon>Pezizomycotina</taxon>
        <taxon>Eurotiomycetes</taxon>
        <taxon>Eurotiomycetidae</taxon>
        <taxon>Onygenales</taxon>
        <taxon>Ajellomycetaceae</taxon>
        <taxon>Histoplasma</taxon>
    </lineage>
</organism>
<gene>
    <name evidence="2" type="ORF">HCBG_05402</name>
</gene>
<evidence type="ECO:0000313" key="2">
    <source>
        <dbReference type="EMBL" id="EEH06086.1"/>
    </source>
</evidence>
<evidence type="ECO:0000313" key="3">
    <source>
        <dbReference type="Proteomes" id="UP000001631"/>
    </source>
</evidence>
<keyword evidence="3" id="KW-1185">Reference proteome</keyword>